<dbReference type="InterPro" id="IPR050576">
    <property type="entry name" value="Cilia_flagella_integrity"/>
</dbReference>
<keyword evidence="2" id="KW-0963">Cytoplasm</keyword>
<sequence length="517" mass="60058">MDNSNDPNVIHDELIRACMQLDGQPENIEDKRRATDLHEVERLSFSFKNIQQIENLRALDSLTKLQLDNNNIKKIEKLDHLVHLTWLDLSFNSISKIEGLNTLTKITDLSLHNNQITVIENLDTLTQLNVFSIGNNLIENMENTMYLRKFHQLRLVNLAGNPFCKDPEYFSYVLSHIKNLKYLDYRLVDKNSVTTARDVYQDELLDLEQKEEIIAQEEKKAKEDAEHAKLMAEANMPGIETLFDDMMRDDPELKKLKTVKGLVETPLNDFKTKYEEATVNFREEMLASHERKKEERTLWQATVDKACDDKDGKGRDIITEFQRKLKHAFAEVREDPSKTEAVLQGPKQENKDSRFKLMELEMEMVEVIDKLIQEFERSYAELVDVSKGIMNNYFGQIRDLENVYFDAVTASAQALLDDYSQGKIDPEDTVEEARALLSDKDTLMNAVQASHDAHTSKIDGSEDSLINNELGRYNDMIAKDKAWEHKRNRDRIDEIHNLVERNRSEIDEMLNQEDLND</sequence>
<evidence type="ECO:0000256" key="7">
    <source>
        <dbReference type="ARBA" id="ARBA00023069"/>
    </source>
</evidence>
<evidence type="ECO:0000256" key="5">
    <source>
        <dbReference type="ARBA" id="ARBA00022846"/>
    </source>
</evidence>
<dbReference type="Gene3D" id="3.80.10.10">
    <property type="entry name" value="Ribonuclease Inhibitor"/>
    <property type="match status" value="2"/>
</dbReference>
<keyword evidence="3" id="KW-0433">Leucine-rich repeat</keyword>
<evidence type="ECO:0000256" key="12">
    <source>
        <dbReference type="SAM" id="Coils"/>
    </source>
</evidence>
<evidence type="ECO:0000256" key="9">
    <source>
        <dbReference type="ARBA" id="ARBA00023273"/>
    </source>
</evidence>
<protein>
    <recommendedName>
        <fullName evidence="11">Dynein regulatory complex subunit 3</fullName>
    </recommendedName>
</protein>
<dbReference type="SUPFAM" id="SSF52075">
    <property type="entry name" value="Outer arm dynein light chain 1"/>
    <property type="match status" value="1"/>
</dbReference>
<organism evidence="13">
    <name type="scientific">Pyramimonas obovata</name>
    <dbReference type="NCBI Taxonomy" id="1411642"/>
    <lineage>
        <taxon>Eukaryota</taxon>
        <taxon>Viridiplantae</taxon>
        <taxon>Chlorophyta</taxon>
        <taxon>Pyramimonadophyceae</taxon>
        <taxon>Pyramimonadales</taxon>
        <taxon>Pyramimonadaceae</taxon>
        <taxon>Pyramimonas</taxon>
        <taxon>Pyramimonas incertae sedis</taxon>
    </lineage>
</organism>
<evidence type="ECO:0000256" key="8">
    <source>
        <dbReference type="ARBA" id="ARBA00023212"/>
    </source>
</evidence>
<keyword evidence="7" id="KW-0969">Cilium</keyword>
<dbReference type="Pfam" id="PF14580">
    <property type="entry name" value="LRR_9"/>
    <property type="match status" value="1"/>
</dbReference>
<keyword evidence="5" id="KW-0282">Flagellum</keyword>
<comment type="subcellular location">
    <subcellularLocation>
        <location evidence="1">Cytoplasm</location>
        <location evidence="1">Cytoskeleton</location>
        <location evidence="1">Flagellum axoneme</location>
    </subcellularLocation>
</comment>
<proteinExistence type="inferred from homology"/>
<evidence type="ECO:0000256" key="4">
    <source>
        <dbReference type="ARBA" id="ARBA00022737"/>
    </source>
</evidence>
<dbReference type="PANTHER" id="PTHR45973">
    <property type="entry name" value="PROTEIN PHOSPHATASE 1 REGULATORY SUBUNIT SDS22-RELATED"/>
    <property type="match status" value="1"/>
</dbReference>
<evidence type="ECO:0000256" key="10">
    <source>
        <dbReference type="ARBA" id="ARBA00038378"/>
    </source>
</evidence>
<gene>
    <name evidence="13" type="ORF">POBO1169_LOCUS16125</name>
</gene>
<dbReference type="InterPro" id="IPR001611">
    <property type="entry name" value="Leu-rich_rpt"/>
</dbReference>
<accession>A0A7S0RP51</accession>
<keyword evidence="6 12" id="KW-0175">Coiled coil</keyword>
<dbReference type="PANTHER" id="PTHR45973:SF12">
    <property type="entry name" value="DYNEIN REGULATORY COMPLEX SUBUNIT 3"/>
    <property type="match status" value="1"/>
</dbReference>
<evidence type="ECO:0000256" key="2">
    <source>
        <dbReference type="ARBA" id="ARBA00022490"/>
    </source>
</evidence>
<dbReference type="InterPro" id="IPR032675">
    <property type="entry name" value="LRR_dom_sf"/>
</dbReference>
<evidence type="ECO:0000313" key="13">
    <source>
        <dbReference type="EMBL" id="CAD8682853.1"/>
    </source>
</evidence>
<comment type="similarity">
    <text evidence="10">Belongs to the DRC3 family.</text>
</comment>
<evidence type="ECO:0000256" key="1">
    <source>
        <dbReference type="ARBA" id="ARBA00004611"/>
    </source>
</evidence>
<keyword evidence="4" id="KW-0677">Repeat</keyword>
<dbReference type="PROSITE" id="PS51450">
    <property type="entry name" value="LRR"/>
    <property type="match status" value="3"/>
</dbReference>
<evidence type="ECO:0000256" key="6">
    <source>
        <dbReference type="ARBA" id="ARBA00023054"/>
    </source>
</evidence>
<evidence type="ECO:0000256" key="11">
    <source>
        <dbReference type="ARBA" id="ARBA00040950"/>
    </source>
</evidence>
<dbReference type="AlphaFoldDB" id="A0A7S0RP51"/>
<name>A0A7S0RP51_9CHLO</name>
<dbReference type="EMBL" id="HBFA01032008">
    <property type="protein sequence ID" value="CAD8682853.1"/>
    <property type="molecule type" value="Transcribed_RNA"/>
</dbReference>
<evidence type="ECO:0000256" key="3">
    <source>
        <dbReference type="ARBA" id="ARBA00022614"/>
    </source>
</evidence>
<keyword evidence="8" id="KW-0206">Cytoskeleton</keyword>
<feature type="coiled-coil region" evidence="12">
    <location>
        <begin position="200"/>
        <end position="235"/>
    </location>
</feature>
<dbReference type="SMART" id="SM00365">
    <property type="entry name" value="LRR_SD22"/>
    <property type="match status" value="5"/>
</dbReference>
<reference evidence="13" key="1">
    <citation type="submission" date="2021-01" db="EMBL/GenBank/DDBJ databases">
        <authorList>
            <person name="Corre E."/>
            <person name="Pelletier E."/>
            <person name="Niang G."/>
            <person name="Scheremetjew M."/>
            <person name="Finn R."/>
            <person name="Kale V."/>
            <person name="Holt S."/>
            <person name="Cochrane G."/>
            <person name="Meng A."/>
            <person name="Brown T."/>
            <person name="Cohen L."/>
        </authorList>
    </citation>
    <scope>NUCLEOTIDE SEQUENCE</scope>
    <source>
        <strain evidence="13">CCMP722</strain>
    </source>
</reference>
<keyword evidence="9" id="KW-0966">Cell projection</keyword>
<dbReference type="GO" id="GO:0005929">
    <property type="term" value="C:cilium"/>
    <property type="evidence" value="ECO:0007669"/>
    <property type="project" value="TreeGrafter"/>
</dbReference>